<protein>
    <recommendedName>
        <fullName evidence="3">FAD assembly factor SdhE</fullName>
    </recommendedName>
</protein>
<keyword evidence="7" id="KW-1185">Reference proteome</keyword>
<dbReference type="SUPFAM" id="SSF109910">
    <property type="entry name" value="YgfY-like"/>
    <property type="match status" value="1"/>
</dbReference>
<dbReference type="InterPro" id="IPR036714">
    <property type="entry name" value="SDH_sf"/>
</dbReference>
<evidence type="ECO:0000256" key="1">
    <source>
        <dbReference type="ARBA" id="ARBA00004496"/>
    </source>
</evidence>
<dbReference type="EMBL" id="JBAKFM010000001">
    <property type="protein sequence ID" value="MEX0468275.1"/>
    <property type="molecule type" value="Genomic_DNA"/>
</dbReference>
<evidence type="ECO:0000313" key="6">
    <source>
        <dbReference type="EMBL" id="MEX0468275.1"/>
    </source>
</evidence>
<dbReference type="Pfam" id="PF03937">
    <property type="entry name" value="Sdh5"/>
    <property type="match status" value="1"/>
</dbReference>
<dbReference type="RefSeq" id="WP_367958223.1">
    <property type="nucleotide sequence ID" value="NZ_JBAKFH010000007.1"/>
</dbReference>
<dbReference type="InterPro" id="IPR050531">
    <property type="entry name" value="SdhE_FAD_assembly_factor"/>
</dbReference>
<comment type="similarity">
    <text evidence="2">Belongs to the SdhE FAD assembly factor family.</text>
</comment>
<dbReference type="Gene3D" id="1.10.150.250">
    <property type="entry name" value="Flavinator of succinate dehydrogenase"/>
    <property type="match status" value="1"/>
</dbReference>
<keyword evidence="5" id="KW-0143">Chaperone</keyword>
<dbReference type="InterPro" id="IPR005631">
    <property type="entry name" value="SDH"/>
</dbReference>
<comment type="caution">
    <text evidence="6">The sequence shown here is derived from an EMBL/GenBank/DDBJ whole genome shotgun (WGS) entry which is preliminary data.</text>
</comment>
<evidence type="ECO:0000313" key="7">
    <source>
        <dbReference type="Proteomes" id="UP001556709"/>
    </source>
</evidence>
<evidence type="ECO:0000256" key="4">
    <source>
        <dbReference type="ARBA" id="ARBA00022490"/>
    </source>
</evidence>
<dbReference type="PANTHER" id="PTHR39585:SF1">
    <property type="entry name" value="FAD ASSEMBLY FACTOR SDHE"/>
    <property type="match status" value="1"/>
</dbReference>
<comment type="subcellular location">
    <subcellularLocation>
        <location evidence="1">Cytoplasm</location>
    </subcellularLocation>
</comment>
<evidence type="ECO:0000256" key="5">
    <source>
        <dbReference type="ARBA" id="ARBA00023186"/>
    </source>
</evidence>
<organism evidence="6 7">
    <name type="scientific">Spiribacter pallidus</name>
    <dbReference type="NCBI Taxonomy" id="1987936"/>
    <lineage>
        <taxon>Bacteria</taxon>
        <taxon>Pseudomonadati</taxon>
        <taxon>Pseudomonadota</taxon>
        <taxon>Gammaproteobacteria</taxon>
        <taxon>Chromatiales</taxon>
        <taxon>Ectothiorhodospiraceae</taxon>
        <taxon>Spiribacter</taxon>
    </lineage>
</organism>
<reference evidence="6 7" key="1">
    <citation type="submission" date="2024-02" db="EMBL/GenBank/DDBJ databases">
        <title>New especies of Spiribacter isolated from saline water.</title>
        <authorList>
            <person name="Leon M.J."/>
            <person name="De La Haba R."/>
            <person name="Sanchez-Porro C."/>
            <person name="Ventosa A."/>
        </authorList>
    </citation>
    <scope>NUCLEOTIDE SEQUENCE [LARGE SCALE GENOMIC DNA]</scope>
    <source>
        <strain evidence="7">ag22IC6-390</strain>
    </source>
</reference>
<gene>
    <name evidence="6" type="ORF">V6X73_00795</name>
</gene>
<evidence type="ECO:0000256" key="2">
    <source>
        <dbReference type="ARBA" id="ARBA00008571"/>
    </source>
</evidence>
<proteinExistence type="inferred from homology"/>
<keyword evidence="4" id="KW-0963">Cytoplasm</keyword>
<sequence length="88" mass="10016">MAELDTAHMAKLRWRCRRGTTELDRLLNRFLDDDQAGYACLDAAGREVFDQLLSIEDDRLIDWLLKGEPAGEPSLEKISRRIRAASGL</sequence>
<dbReference type="Proteomes" id="UP001556709">
    <property type="component" value="Unassembled WGS sequence"/>
</dbReference>
<accession>A0ABV3TD70</accession>
<dbReference type="PANTHER" id="PTHR39585">
    <property type="entry name" value="FAD ASSEMBLY FACTOR SDHE"/>
    <property type="match status" value="1"/>
</dbReference>
<evidence type="ECO:0000256" key="3">
    <source>
        <dbReference type="ARBA" id="ARBA00019418"/>
    </source>
</evidence>
<name>A0ABV3TD70_9GAMM</name>